<dbReference type="EMBL" id="AEYI02001521">
    <property type="protein sequence ID" value="KFG36386.1"/>
    <property type="molecule type" value="Genomic_DNA"/>
</dbReference>
<reference evidence="4 5" key="1">
    <citation type="submission" date="2014-03" db="EMBL/GenBank/DDBJ databases">
        <authorList>
            <person name="Sibley D."/>
            <person name="Venepally P."/>
            <person name="Karamycheva S."/>
            <person name="Hadjithomas M."/>
            <person name="Khan A."/>
            <person name="Brunk B."/>
            <person name="Roos D."/>
            <person name="Caler E."/>
            <person name="Lorenzi H."/>
        </authorList>
    </citation>
    <scope>NUCLEOTIDE SEQUENCE [LARGE SCALE GENOMIC DNA]</scope>
    <source>
        <strain evidence="5">p89</strain>
    </source>
</reference>
<dbReference type="Gene3D" id="3.40.50.12760">
    <property type="match status" value="1"/>
</dbReference>
<dbReference type="InterPro" id="IPR029063">
    <property type="entry name" value="SAM-dependent_MTases_sf"/>
</dbReference>
<feature type="compositionally biased region" description="Basic and acidic residues" evidence="2">
    <location>
        <begin position="809"/>
        <end position="830"/>
    </location>
</feature>
<feature type="region of interest" description="Disordered" evidence="2">
    <location>
        <begin position="607"/>
        <end position="687"/>
    </location>
</feature>
<feature type="region of interest" description="Disordered" evidence="2">
    <location>
        <begin position="1666"/>
        <end position="1686"/>
    </location>
</feature>
<comment type="catalytic activity">
    <reaction evidence="1">
        <text>a 5'-end (N(7)-methyl 5'-triphosphoguanosine)-ribonucleoside in mRNA + S-adenosyl-L-methionine = a 5'-end (N(7)-methyl 5'-triphosphoguanosine)-(2'-O-methyl-ribonucleoside) in mRNA + S-adenosyl-L-homocysteine + H(+)</text>
        <dbReference type="Rhea" id="RHEA:67020"/>
        <dbReference type="Rhea" id="RHEA-COMP:17167"/>
        <dbReference type="Rhea" id="RHEA-COMP:17168"/>
        <dbReference type="ChEBI" id="CHEBI:15378"/>
        <dbReference type="ChEBI" id="CHEBI:57856"/>
        <dbReference type="ChEBI" id="CHEBI:59789"/>
        <dbReference type="ChEBI" id="CHEBI:156461"/>
        <dbReference type="ChEBI" id="CHEBI:167609"/>
        <dbReference type="EC" id="2.1.1.57"/>
    </reaction>
</comment>
<feature type="compositionally biased region" description="Basic and acidic residues" evidence="2">
    <location>
        <begin position="118"/>
        <end position="133"/>
    </location>
</feature>
<feature type="compositionally biased region" description="Basic residues" evidence="2">
    <location>
        <begin position="2147"/>
        <end position="2161"/>
    </location>
</feature>
<proteinExistence type="predicted"/>
<name>A0A086JW68_TOXGO</name>
<gene>
    <name evidence="4" type="ORF">TGP89_221580</name>
</gene>
<dbReference type="GO" id="GO:0004483">
    <property type="term" value="F:methyltransferase cap1 activity"/>
    <property type="evidence" value="ECO:0007669"/>
    <property type="project" value="UniProtKB-UniRule"/>
</dbReference>
<feature type="region of interest" description="Disordered" evidence="2">
    <location>
        <begin position="1025"/>
        <end position="1121"/>
    </location>
</feature>
<keyword evidence="1 4" id="KW-0489">Methyltransferase</keyword>
<comment type="caution">
    <text evidence="4">The sequence shown here is derived from an EMBL/GenBank/DDBJ whole genome shotgun (WGS) entry which is preliminary data.</text>
</comment>
<dbReference type="Proteomes" id="UP000028828">
    <property type="component" value="Unassembled WGS sequence"/>
</dbReference>
<feature type="compositionally biased region" description="Basic and acidic residues" evidence="2">
    <location>
        <begin position="2097"/>
        <end position="2112"/>
    </location>
</feature>
<dbReference type="InterPro" id="IPR050851">
    <property type="entry name" value="mRNA_Cap_2O-Ribose_MeTrfase"/>
</dbReference>
<protein>
    <recommendedName>
        <fullName evidence="1">Cap-specific mRNA (nucleoside-2'-O-)-methyltransferase 1</fullName>
        <ecNumber evidence="1">2.1.1.57</ecNumber>
    </recommendedName>
    <alternativeName>
        <fullName evidence="1">Cap1 2'O-ribose methyltransferase 1</fullName>
    </alternativeName>
</protein>
<accession>A0A086JW68</accession>
<feature type="compositionally biased region" description="Basic and acidic residues" evidence="2">
    <location>
        <begin position="1091"/>
        <end position="1121"/>
    </location>
</feature>
<feature type="region of interest" description="Disordered" evidence="2">
    <location>
        <begin position="1538"/>
        <end position="1570"/>
    </location>
</feature>
<dbReference type="GO" id="GO:0016556">
    <property type="term" value="P:mRNA modification"/>
    <property type="evidence" value="ECO:0007669"/>
    <property type="project" value="UniProtKB-UniRule"/>
</dbReference>
<feature type="region of interest" description="Disordered" evidence="2">
    <location>
        <begin position="118"/>
        <end position="142"/>
    </location>
</feature>
<dbReference type="VEuPathDB" id="ToxoDB:TGP89_221580"/>
<sequence length="2180" mass="233595">MQNSVIPFAGTRTGGRRPLHAEDCGRYRDREGGCRGLCESDGTVTERFSSGSATNIGVECCGSTSGTVPCVSDDSGASTEPHLVERMPFSSKNERNSFTGSVPDWTQQPSCAEMKRLSREAEARTRDGNDRHVRSSHGLKGTSRLESSMVLFASRGNTANENGMPFSSARPNSVASHADRGTGRNAGEHGKDITNNGEREEEEASAARREMMEQMLQVEEGDTGMAVGEERAKLLHRLLIAPQLEFFKIQVGAAPLPRWSSEAALRESSLRGKEPTKHGRDPVLDGGVGRGTPLLEETLARRRSSQHGGHGEDDAKDAFVAEANTARLETEAARRLEKAESNRDRQEHAAVLRATHGVFSRRESSAGPASRATCEQKDRSKEGSAVAVGGSDSVEKGTRREDCGASFGVFKTDHRAETLGSTNEREVRVQVGASTDSQRFLSGVYCDADAVRTLWAKKTRLDSIFDDEMDWLYRAARDFVFPRDGWSKKHLNRAGDKIEEICDALEVHCGLASDEGRPKHVAHFQVEGSPSSVVSRDLGRSLETENDCGATHGTHATTEKATGLQVLSHDLQQKRRVAVLLGCCALPEGTRDGEAELGSGAYREMAKTEEEEAKAKPEGDTRDVCVSADQRRSSEEERSLPFERYGPRAAHATVEEAVTPHHETVETDRKDTAVTSSLDPSGEGVEPREKVLEAFKTADACLSTSDLCGLASGSSLSEGSCDFAEECRLSMLHQGVPCSIRGGEERVEKRVYPSEKGDSLRVFVDICGGPGAWSLFLLRATKDQSEAVLRGEGGASRPVSLGLSAPVGENRETREERMGERAGKGVLDHDGLRSDAARDAVAAEATRGVKQTKAVAAERTGGPRVSQTAQSVSESTSVPSVCGFGMTLATGAAEAEGRKARTLWYPQLASNPRWTALWGADGTGNVYRAKNLAHGKEAISRWVAEAEKTLHKDTVAAFASGRVGSVGSVKPSRGSEPETAESAEPHAVSLVETAVSGRVGLQSECETHAGSEHVPERSAFALSDVTKNGKESEQAGSQAWSQRSLSTSASSDAFHDGSLGNASNRPPGAGVSLSSRPEKVGFQATTGTGADLKETPTVDGDKTGEGREGEREEHGTEDKEAARYQGVSHVRLVVADGGFHLGLRARTTPIDAKTGRHIENYQELLCARLLLSELLFALMLLEEGGNFVCKIFDTFTHFTASLVYIVGRLFEDCAILKPIRSRAANSERYLVGLRLKDRSSVEFQRLFDVVRSVHGMWEREGESGDKLTEDESPEALLPVEFLTSDEVFVKSLRHACRFLCKKQSLALDLIYRKYVCLKASPQFSAVLKSNADWGFRVPRLLSSPRVTCRPSPGGPMRRSGPGLRGSRVSQSGNLFVSSAHAASRSRGGAAALQTVQHQSGGGGVGAAPASVLAGTGGGFSASSEGSEAAPWVGKNVRDSRWTNQQRGMPYGISRAERRRGSGETFESWEVVEASGDGAPAARRVAFDEGTTAQASLRCGASLSGTYAREETDRDSRSGTEIEATDAVCKYADGASVSSCGAHHRVRPDKGNNRSGSTRGGRCEGAVEGHGGEAFKKTAEEMYAERMQQLQRHHEQRLQYQVSAESSGRGGGHYGPSATQREKRDLPSFSSQGQQERGFAEFQRNSEANLMSTYTKRECLEQTPVTLATRRDLSDSREAEDDDKTGKRFSLPQRFVGQAPASGVPLGALHVGGSRGFPPLRDESAGGLREAVFVESENNVVFASPLPSGASSVPSEFSAPPVGTPELLAHRQNMRLLASYANHPSTSGASSSPSDHSPQNLSATLLAALAPLTNNLRAPQIPVGTRSPALAGGTCVSQDKTEQMCSSSAVQSTPAPMTVARGRRPSLALMKERYTPEGIVGRESGKQSFAQAHASPPFYSPTGVEASGPLLAFQDLSSTHLSRFPPSTFGSAAHPRGVCTAYLASAAQQLSSQPAFGDSRETPPGTLCSSDPSAAVRAVETVSRLAQLSRKALAELVTRDDMQQWIKALRLLQEKSQEQRQQGLAEGVQPSLPGSTVTACRRSAQSEAKEGAQEVASTCTAAGDHEGGQNFGENWMEGCWESNRREQGGGEPVQTGERGGERRVVQGERHDFLGGENFTSGGNGRETRRGTEGSRGQAGARGAGAKRGGNRHTGKGKGKGRRGGLWDMMDDDIMDINTWTM</sequence>
<dbReference type="GO" id="GO:0005634">
    <property type="term" value="C:nucleus"/>
    <property type="evidence" value="ECO:0007669"/>
    <property type="project" value="UniProtKB-SubCell"/>
</dbReference>
<dbReference type="SUPFAM" id="SSF53335">
    <property type="entry name" value="S-adenosyl-L-methionine-dependent methyltransferases"/>
    <property type="match status" value="1"/>
</dbReference>
<keyword evidence="1" id="KW-0539">Nucleus</keyword>
<feature type="region of interest" description="Disordered" evidence="2">
    <location>
        <begin position="355"/>
        <end position="399"/>
    </location>
</feature>
<feature type="region of interest" description="Disordered" evidence="2">
    <location>
        <begin position="790"/>
        <end position="830"/>
    </location>
</feature>
<keyword evidence="1 4" id="KW-0808">Transferase</keyword>
<keyword evidence="1" id="KW-0507">mRNA processing</keyword>
<dbReference type="GO" id="GO:0003676">
    <property type="term" value="F:nucleic acid binding"/>
    <property type="evidence" value="ECO:0007669"/>
    <property type="project" value="UniProtKB-UniRule"/>
</dbReference>
<feature type="region of interest" description="Disordered" evidence="2">
    <location>
        <begin position="2041"/>
        <end position="2166"/>
    </location>
</feature>
<evidence type="ECO:0000259" key="3">
    <source>
        <dbReference type="Pfam" id="PF01728"/>
    </source>
</evidence>
<feature type="region of interest" description="Disordered" evidence="2">
    <location>
        <begin position="267"/>
        <end position="291"/>
    </location>
</feature>
<feature type="compositionally biased region" description="Polar residues" evidence="2">
    <location>
        <begin position="1034"/>
        <end position="1051"/>
    </location>
</feature>
<dbReference type="Pfam" id="PF01728">
    <property type="entry name" value="FtsJ"/>
    <property type="match status" value="1"/>
</dbReference>
<feature type="compositionally biased region" description="Basic and acidic residues" evidence="2">
    <location>
        <begin position="658"/>
        <end position="672"/>
    </location>
</feature>
<feature type="compositionally biased region" description="Basic and acidic residues" evidence="2">
    <location>
        <begin position="1560"/>
        <end position="1570"/>
    </location>
</feature>
<keyword evidence="1" id="KW-0506">mRNA capping</keyword>
<feature type="region of interest" description="Disordered" evidence="2">
    <location>
        <begin position="1586"/>
        <end position="1643"/>
    </location>
</feature>
<dbReference type="GO" id="GO:0006370">
    <property type="term" value="P:7-methylguanosine mRNA capping"/>
    <property type="evidence" value="ECO:0007669"/>
    <property type="project" value="UniProtKB-UniRule"/>
</dbReference>
<organism evidence="4 5">
    <name type="scientific">Toxoplasma gondii p89</name>
    <dbReference type="NCBI Taxonomy" id="943119"/>
    <lineage>
        <taxon>Eukaryota</taxon>
        <taxon>Sar</taxon>
        <taxon>Alveolata</taxon>
        <taxon>Apicomplexa</taxon>
        <taxon>Conoidasida</taxon>
        <taxon>Coccidia</taxon>
        <taxon>Eucoccidiorida</taxon>
        <taxon>Eimeriorina</taxon>
        <taxon>Sarcocystidae</taxon>
        <taxon>Toxoplasma</taxon>
    </lineage>
</organism>
<feature type="domain" description="Ribosomal RNA methyltransferase FtsJ" evidence="3">
    <location>
        <begin position="1128"/>
        <end position="1234"/>
    </location>
</feature>
<feature type="region of interest" description="Disordered" evidence="2">
    <location>
        <begin position="964"/>
        <end position="988"/>
    </location>
</feature>
<dbReference type="OrthoDB" id="10251234at2759"/>
<comment type="function">
    <text evidence="1">S-adenosyl-L-methionine-dependent methyltransferase that mediates RNA cap1 2'-O-ribose methylation to the 5'-cap structure of RNAs. Methylates the ribose of the first nucleotide of a m(7)GpppG-capped mRNA to produce m(7)GpppNmp (cap1).</text>
</comment>
<evidence type="ECO:0000256" key="2">
    <source>
        <dbReference type="SAM" id="MobiDB-lite"/>
    </source>
</evidence>
<evidence type="ECO:0000256" key="1">
    <source>
        <dbReference type="RuleBase" id="RU368012"/>
    </source>
</evidence>
<feature type="region of interest" description="Disordered" evidence="2">
    <location>
        <begin position="160"/>
        <end position="208"/>
    </location>
</feature>
<evidence type="ECO:0000313" key="5">
    <source>
        <dbReference type="Proteomes" id="UP000028828"/>
    </source>
</evidence>
<comment type="subcellular location">
    <subcellularLocation>
        <location evidence="1">Nucleus</location>
    </subcellularLocation>
</comment>
<dbReference type="PANTHER" id="PTHR16121">
    <property type="entry name" value="CAP-SPECIFIC MRNA (NUCLEOSIDE-2'-O-)-METHYLTRANSFERASE 1-RELATED"/>
    <property type="match status" value="1"/>
</dbReference>
<evidence type="ECO:0000313" key="4">
    <source>
        <dbReference type="EMBL" id="KFG36386.1"/>
    </source>
</evidence>
<dbReference type="InterPro" id="IPR002877">
    <property type="entry name" value="RNA_MeTrfase_FtsJ_dom"/>
</dbReference>
<dbReference type="EC" id="2.1.1.57" evidence="1"/>
<feature type="compositionally biased region" description="Basic and acidic residues" evidence="2">
    <location>
        <begin position="607"/>
        <end position="641"/>
    </location>
</feature>
<keyword evidence="1" id="KW-0949">S-adenosyl-L-methionine</keyword>
<dbReference type="GO" id="GO:0032259">
    <property type="term" value="P:methylation"/>
    <property type="evidence" value="ECO:0007669"/>
    <property type="project" value="UniProtKB-KW"/>
</dbReference>
<feature type="compositionally biased region" description="Basic and acidic residues" evidence="2">
    <location>
        <begin position="267"/>
        <end position="283"/>
    </location>
</feature>
<dbReference type="PANTHER" id="PTHR16121:SF0">
    <property type="entry name" value="CAP-SPECIFIC MRNA (NUCLEOSIDE-2'-O-)-METHYLTRANSFERASE 1"/>
    <property type="match status" value="1"/>
</dbReference>
<dbReference type="GO" id="GO:0005737">
    <property type="term" value="C:cytoplasm"/>
    <property type="evidence" value="ECO:0007669"/>
    <property type="project" value="TreeGrafter"/>
</dbReference>
<feature type="compositionally biased region" description="Basic and acidic residues" evidence="2">
    <location>
        <begin position="177"/>
        <end position="192"/>
    </location>
</feature>